<reference evidence="2" key="3">
    <citation type="submission" date="2022-05" db="EMBL/GenBank/DDBJ databases">
        <authorList>
            <person name="Kunte H.-J."/>
        </authorList>
    </citation>
    <scope>NUCLEOTIDE SEQUENCE</scope>
    <source>
        <strain evidence="2">G5</strain>
    </source>
</reference>
<organism evidence="2 4">
    <name type="scientific">Cupriavidus campinensis</name>
    <dbReference type="NCBI Taxonomy" id="151783"/>
    <lineage>
        <taxon>Bacteria</taxon>
        <taxon>Pseudomonadati</taxon>
        <taxon>Pseudomonadota</taxon>
        <taxon>Betaproteobacteria</taxon>
        <taxon>Burkholderiales</taxon>
        <taxon>Burkholderiaceae</taxon>
        <taxon>Cupriavidus</taxon>
    </lineage>
</organism>
<sequence>MTRAPAVHAGDSLSTSELLHRIRACVKDVRHGARGADDRDHAVQQRLENLLRNAIAARSISEMAVALGSAAELRVFPAEADLERCTEAVKASGATVLRALIWTVRHRHARHLEQLRRRR</sequence>
<dbReference type="AlphaFoldDB" id="A0AAE9I5K5"/>
<dbReference type="RefSeq" id="WP_144196549.1">
    <property type="nucleotide sequence ID" value="NZ_CAJPVH010000005.1"/>
</dbReference>
<reference evidence="1 3" key="1">
    <citation type="submission" date="2019-05" db="EMBL/GenBank/DDBJ databases">
        <title>Whole genome sequence analysis of Cupriavidus campinensis S14E4C strain.</title>
        <authorList>
            <person name="Abbaszade G."/>
            <person name="Szabo A."/>
            <person name="Toumi M."/>
            <person name="Toth E."/>
        </authorList>
    </citation>
    <scope>NUCLEOTIDE SEQUENCE [LARGE SCALE GENOMIC DNA]</scope>
    <source>
        <strain evidence="1 3">S14E4C</strain>
    </source>
</reference>
<dbReference type="KEGG" id="ccam:M5D45_25730"/>
<dbReference type="Proteomes" id="UP001056132">
    <property type="component" value="Chromosome 2"/>
</dbReference>
<evidence type="ECO:0000313" key="3">
    <source>
        <dbReference type="Proteomes" id="UP000318943"/>
    </source>
</evidence>
<evidence type="ECO:0000313" key="2">
    <source>
        <dbReference type="EMBL" id="URF06502.1"/>
    </source>
</evidence>
<gene>
    <name evidence="1" type="ORF">FGG12_05050</name>
    <name evidence="2" type="ORF">M5D45_25730</name>
</gene>
<accession>A0AAE9I5K5</accession>
<evidence type="ECO:0000313" key="1">
    <source>
        <dbReference type="EMBL" id="TSP13851.1"/>
    </source>
</evidence>
<proteinExistence type="predicted"/>
<dbReference type="Proteomes" id="UP000318943">
    <property type="component" value="Unassembled WGS sequence"/>
</dbReference>
<name>A0AAE9I5K5_9BURK</name>
<dbReference type="EMBL" id="VCIZ01000002">
    <property type="protein sequence ID" value="TSP13851.1"/>
    <property type="molecule type" value="Genomic_DNA"/>
</dbReference>
<dbReference type="EMBL" id="CP097331">
    <property type="protein sequence ID" value="URF06502.1"/>
    <property type="molecule type" value="Genomic_DNA"/>
</dbReference>
<protein>
    <submittedName>
        <fullName evidence="2">Uncharacterized protein</fullName>
    </submittedName>
</protein>
<keyword evidence="3" id="KW-1185">Reference proteome</keyword>
<reference evidence="2" key="2">
    <citation type="journal article" date="2022" name="Microbiol. Resour. Announc.">
        <title>Genome Sequence of Cupriavidus campinensis Strain G5, a Member of a Bacterial Consortium Capable of Polyethylene Degradation.</title>
        <authorList>
            <person name="Schneider B."/>
            <person name="Pfeiffer F."/>
            <person name="Dyall-Smith M."/>
            <person name="Kunte H.J."/>
        </authorList>
    </citation>
    <scope>NUCLEOTIDE SEQUENCE</scope>
    <source>
        <strain evidence="2">G5</strain>
    </source>
</reference>
<evidence type="ECO:0000313" key="4">
    <source>
        <dbReference type="Proteomes" id="UP001056132"/>
    </source>
</evidence>